<dbReference type="InterPro" id="IPR036411">
    <property type="entry name" value="TorD-like_sf"/>
</dbReference>
<keyword evidence="1" id="KW-0534">Nitrate assimilation</keyword>
<dbReference type="PANTHER" id="PTHR43680">
    <property type="entry name" value="NITRATE REDUCTASE MOLYBDENUM COFACTOR ASSEMBLY CHAPERONE"/>
    <property type="match status" value="1"/>
</dbReference>
<reference evidence="3 4" key="1">
    <citation type="submission" date="2024-06" db="EMBL/GenBank/DDBJ databases">
        <title>The Natural Products Discovery Center: Release of the First 8490 Sequenced Strains for Exploring Actinobacteria Biosynthetic Diversity.</title>
        <authorList>
            <person name="Kalkreuter E."/>
            <person name="Kautsar S.A."/>
            <person name="Yang D."/>
            <person name="Bader C.D."/>
            <person name="Teijaro C.N."/>
            <person name="Fluegel L."/>
            <person name="Davis C.M."/>
            <person name="Simpson J.R."/>
            <person name="Lauterbach L."/>
            <person name="Steele A.D."/>
            <person name="Gui C."/>
            <person name="Meng S."/>
            <person name="Li G."/>
            <person name="Viehrig K."/>
            <person name="Ye F."/>
            <person name="Su P."/>
            <person name="Kiefer A.F."/>
            <person name="Nichols A."/>
            <person name="Cepeda A.J."/>
            <person name="Yan W."/>
            <person name="Fan B."/>
            <person name="Jiang Y."/>
            <person name="Adhikari A."/>
            <person name="Zheng C.-J."/>
            <person name="Schuster L."/>
            <person name="Cowan T.M."/>
            <person name="Smanski M.J."/>
            <person name="Chevrette M.G."/>
            <person name="De Carvalho L.P.S."/>
            <person name="Shen B."/>
        </authorList>
    </citation>
    <scope>NUCLEOTIDE SEQUENCE [LARGE SCALE GENOMIC DNA]</scope>
    <source>
        <strain evidence="3 4">NPDC048946</strain>
    </source>
</reference>
<feature type="compositionally biased region" description="Pro residues" evidence="2">
    <location>
        <begin position="214"/>
        <end position="228"/>
    </location>
</feature>
<dbReference type="Pfam" id="PF02613">
    <property type="entry name" value="Nitrate_red_del"/>
    <property type="match status" value="1"/>
</dbReference>
<dbReference type="RefSeq" id="WP_358361592.1">
    <property type="nucleotide sequence ID" value="NZ_JBEZFP010000119.1"/>
</dbReference>
<organism evidence="3 4">
    <name type="scientific">Streptodolium elevatio</name>
    <dbReference type="NCBI Taxonomy" id="3157996"/>
    <lineage>
        <taxon>Bacteria</taxon>
        <taxon>Bacillati</taxon>
        <taxon>Actinomycetota</taxon>
        <taxon>Actinomycetes</taxon>
        <taxon>Kitasatosporales</taxon>
        <taxon>Streptomycetaceae</taxon>
        <taxon>Streptodolium</taxon>
    </lineage>
</organism>
<dbReference type="Proteomes" id="UP001551482">
    <property type="component" value="Unassembled WGS sequence"/>
</dbReference>
<evidence type="ECO:0000313" key="3">
    <source>
        <dbReference type="EMBL" id="MEU8138329.1"/>
    </source>
</evidence>
<dbReference type="PANTHER" id="PTHR43680:SF2">
    <property type="entry name" value="NITRATE REDUCTASE MOLYBDENUM COFACTOR ASSEMBLY CHAPERONE NARJ"/>
    <property type="match status" value="1"/>
</dbReference>
<protein>
    <submittedName>
        <fullName evidence="3">Nitrate reductase molybdenum cofactor assembly chaperone</fullName>
    </submittedName>
</protein>
<proteinExistence type="predicted"/>
<keyword evidence="4" id="KW-1185">Reference proteome</keyword>
<evidence type="ECO:0000256" key="2">
    <source>
        <dbReference type="SAM" id="MobiDB-lite"/>
    </source>
</evidence>
<evidence type="ECO:0000313" key="4">
    <source>
        <dbReference type="Proteomes" id="UP001551482"/>
    </source>
</evidence>
<dbReference type="InterPro" id="IPR003765">
    <property type="entry name" value="NO3_reductase_chaperone_NarJ"/>
</dbReference>
<evidence type="ECO:0000256" key="1">
    <source>
        <dbReference type="ARBA" id="ARBA00023063"/>
    </source>
</evidence>
<name>A0ABV3DRE8_9ACTN</name>
<dbReference type="NCBIfam" id="TIGR00684">
    <property type="entry name" value="narJ"/>
    <property type="match status" value="1"/>
</dbReference>
<dbReference type="InterPro" id="IPR020945">
    <property type="entry name" value="DMSO/NO3_reduct_chaperone"/>
</dbReference>
<gene>
    <name evidence="3" type="primary">narJ</name>
    <name evidence="3" type="ORF">AB0C36_33110</name>
</gene>
<feature type="region of interest" description="Disordered" evidence="2">
    <location>
        <begin position="200"/>
        <end position="247"/>
    </location>
</feature>
<accession>A0ABV3DRE8</accession>
<comment type="caution">
    <text evidence="3">The sequence shown here is derived from an EMBL/GenBank/DDBJ whole genome shotgun (WGS) entry which is preliminary data.</text>
</comment>
<dbReference type="SUPFAM" id="SSF89155">
    <property type="entry name" value="TorD-like"/>
    <property type="match status" value="1"/>
</dbReference>
<dbReference type="EMBL" id="JBEZFP010000119">
    <property type="protein sequence ID" value="MEU8138329.1"/>
    <property type="molecule type" value="Genomic_DNA"/>
</dbReference>
<sequence>MRRLGDASPAALPGPRETAAVRQASALLLDYPDADLRDRLPLIVEALASLPPHASRDAALAFASRAAATPERELAEHYVATFDQQNRRCLHLTWWTDGDTRRRGMALVRLKERYRTAGWSFDGSADTAELPDFLPAVLEFAARDPREGTRLLAEHRAGLELLRIALTEAATPYALLLDAVCATLPGPTPADEAQARALATNGPAREDVGLEPYGPMPGTPDMPAPPSAPGGRVVDLPFPTPVTGGPR</sequence>